<evidence type="ECO:0000313" key="1">
    <source>
        <dbReference type="EMBL" id="KHG23676.1"/>
    </source>
</evidence>
<reference evidence="2" key="1">
    <citation type="submission" date="2014-09" db="EMBL/GenBank/DDBJ databases">
        <authorList>
            <person name="Mudge J."/>
            <person name="Ramaraj T."/>
            <person name="Lindquist I.E."/>
            <person name="Bharti A.K."/>
            <person name="Sundararajan A."/>
            <person name="Cameron C.T."/>
            <person name="Woodward J.E."/>
            <person name="May G.D."/>
            <person name="Brubaker C."/>
            <person name="Broadhvest J."/>
            <person name="Wilkins T.A."/>
        </authorList>
    </citation>
    <scope>NUCLEOTIDE SEQUENCE</scope>
    <source>
        <strain evidence="2">cv. AKA8401</strain>
    </source>
</reference>
<accession>A0A0B0PJX3</accession>
<organism evidence="1 2">
    <name type="scientific">Gossypium arboreum</name>
    <name type="common">Tree cotton</name>
    <name type="synonym">Gossypium nanking</name>
    <dbReference type="NCBI Taxonomy" id="29729"/>
    <lineage>
        <taxon>Eukaryota</taxon>
        <taxon>Viridiplantae</taxon>
        <taxon>Streptophyta</taxon>
        <taxon>Embryophyta</taxon>
        <taxon>Tracheophyta</taxon>
        <taxon>Spermatophyta</taxon>
        <taxon>Magnoliopsida</taxon>
        <taxon>eudicotyledons</taxon>
        <taxon>Gunneridae</taxon>
        <taxon>Pentapetalae</taxon>
        <taxon>rosids</taxon>
        <taxon>malvids</taxon>
        <taxon>Malvales</taxon>
        <taxon>Malvaceae</taxon>
        <taxon>Malvoideae</taxon>
        <taxon>Gossypium</taxon>
    </lineage>
</organism>
<keyword evidence="2" id="KW-1185">Reference proteome</keyword>
<protein>
    <submittedName>
        <fullName evidence="1">Uncharacterized protein</fullName>
    </submittedName>
</protein>
<name>A0A0B0PJX3_GOSAR</name>
<gene>
    <name evidence="1" type="ORF">F383_03409</name>
</gene>
<dbReference type="AlphaFoldDB" id="A0A0B0PJX3"/>
<dbReference type="EMBL" id="KN425924">
    <property type="protein sequence ID" value="KHG23676.1"/>
    <property type="molecule type" value="Genomic_DNA"/>
</dbReference>
<sequence>MNIVSISHELKVLTLSAVHTQLDEDTPSI</sequence>
<evidence type="ECO:0000313" key="2">
    <source>
        <dbReference type="Proteomes" id="UP000032142"/>
    </source>
</evidence>
<dbReference type="Proteomes" id="UP000032142">
    <property type="component" value="Unassembled WGS sequence"/>
</dbReference>
<proteinExistence type="predicted"/>